<keyword evidence="3" id="KW-1185">Reference proteome</keyword>
<evidence type="ECO:0000313" key="2">
    <source>
        <dbReference type="EMBL" id="CAD1481119.1"/>
    </source>
</evidence>
<dbReference type="Proteomes" id="UP000752696">
    <property type="component" value="Unassembled WGS sequence"/>
</dbReference>
<evidence type="ECO:0000256" key="1">
    <source>
        <dbReference type="SAM" id="MobiDB-lite"/>
    </source>
</evidence>
<proteinExistence type="predicted"/>
<dbReference type="EMBL" id="CAJDYZ010013452">
    <property type="protein sequence ID" value="CAD1481119.1"/>
    <property type="molecule type" value="Genomic_DNA"/>
</dbReference>
<feature type="region of interest" description="Disordered" evidence="1">
    <location>
        <begin position="1"/>
        <end position="22"/>
    </location>
</feature>
<reference evidence="2" key="1">
    <citation type="submission" date="2020-07" db="EMBL/GenBank/DDBJ databases">
        <authorList>
            <person name="Nazaruddin N."/>
        </authorList>
    </citation>
    <scope>NUCLEOTIDE SEQUENCE</scope>
</reference>
<feature type="non-terminal residue" evidence="2">
    <location>
        <position position="1"/>
    </location>
</feature>
<name>A0A6V7HJD8_9HYME</name>
<gene>
    <name evidence="2" type="ORF">MHI_LOCUS986128</name>
</gene>
<accession>A0A6V7HJD8</accession>
<comment type="caution">
    <text evidence="2">The sequence shown here is derived from an EMBL/GenBank/DDBJ whole genome shotgun (WGS) entry which is preliminary data.</text>
</comment>
<evidence type="ECO:0000313" key="3">
    <source>
        <dbReference type="Proteomes" id="UP000752696"/>
    </source>
</evidence>
<sequence>IGRISTNKSPKKKQRKNQKEKNVVTRIDVGNSKARDKVAASEKRKASRQAIGESVMWAERIRRFEGVLRYRDGGLVVYSRTPTIPVVDVLVRREAGA</sequence>
<dbReference type="AlphaFoldDB" id="A0A6V7HJD8"/>
<organism evidence="2 3">
    <name type="scientific">Heterotrigona itama</name>
    <dbReference type="NCBI Taxonomy" id="395501"/>
    <lineage>
        <taxon>Eukaryota</taxon>
        <taxon>Metazoa</taxon>
        <taxon>Ecdysozoa</taxon>
        <taxon>Arthropoda</taxon>
        <taxon>Hexapoda</taxon>
        <taxon>Insecta</taxon>
        <taxon>Pterygota</taxon>
        <taxon>Neoptera</taxon>
        <taxon>Endopterygota</taxon>
        <taxon>Hymenoptera</taxon>
        <taxon>Apocrita</taxon>
        <taxon>Aculeata</taxon>
        <taxon>Apoidea</taxon>
        <taxon>Anthophila</taxon>
        <taxon>Apidae</taxon>
        <taxon>Heterotrigona</taxon>
    </lineage>
</organism>
<protein>
    <submittedName>
        <fullName evidence="2">Uncharacterized protein</fullName>
    </submittedName>
</protein>